<dbReference type="Pfam" id="PF01261">
    <property type="entry name" value="AP_endonuc_2"/>
    <property type="match status" value="1"/>
</dbReference>
<dbReference type="RefSeq" id="WP_128533086.1">
    <property type="nucleotide sequence ID" value="NZ_SBIW01000003.1"/>
</dbReference>
<accession>A0A444MPV7</accession>
<dbReference type="AlphaFoldDB" id="A0A444MPV7"/>
<organism evidence="3 4">
    <name type="scientific">Mucilaginibacter gilvus</name>
    <dbReference type="NCBI Taxonomy" id="2305909"/>
    <lineage>
        <taxon>Bacteria</taxon>
        <taxon>Pseudomonadati</taxon>
        <taxon>Bacteroidota</taxon>
        <taxon>Sphingobacteriia</taxon>
        <taxon>Sphingobacteriales</taxon>
        <taxon>Sphingobacteriaceae</taxon>
        <taxon>Mucilaginibacter</taxon>
    </lineage>
</organism>
<gene>
    <name evidence="3" type="ORF">EPL05_06145</name>
</gene>
<feature type="chain" id="PRO_5019075581" evidence="1">
    <location>
        <begin position="29"/>
        <end position="306"/>
    </location>
</feature>
<proteinExistence type="predicted"/>
<protein>
    <submittedName>
        <fullName evidence="3">Twin-arginine translocation signal domain-containing protein</fullName>
    </submittedName>
</protein>
<dbReference type="InterPro" id="IPR050312">
    <property type="entry name" value="IolE/XylAMocC-like"/>
</dbReference>
<dbReference type="InterPro" id="IPR036237">
    <property type="entry name" value="Xyl_isomerase-like_sf"/>
</dbReference>
<name>A0A444MPV7_9SPHI</name>
<dbReference type="InterPro" id="IPR013022">
    <property type="entry name" value="Xyl_isomerase-like_TIM-brl"/>
</dbReference>
<dbReference type="PANTHER" id="PTHR12110:SF41">
    <property type="entry name" value="INOSOSE DEHYDRATASE"/>
    <property type="match status" value="1"/>
</dbReference>
<keyword evidence="4" id="KW-1185">Reference proteome</keyword>
<feature type="domain" description="Xylose isomerase-like TIM barrel" evidence="2">
    <location>
        <begin position="57"/>
        <end position="303"/>
    </location>
</feature>
<evidence type="ECO:0000259" key="2">
    <source>
        <dbReference type="Pfam" id="PF01261"/>
    </source>
</evidence>
<dbReference type="PANTHER" id="PTHR12110">
    <property type="entry name" value="HYDROXYPYRUVATE ISOMERASE"/>
    <property type="match status" value="1"/>
</dbReference>
<reference evidence="3 4" key="1">
    <citation type="submission" date="2019-01" db="EMBL/GenBank/DDBJ databases">
        <title>Mucilaginibacter antarcticum sp. nov., isolated from antarctic soil.</title>
        <authorList>
            <person name="Yan Y.-Q."/>
            <person name="Du Z.-J."/>
        </authorList>
    </citation>
    <scope>NUCLEOTIDE SEQUENCE [LARGE SCALE GENOMIC DNA]</scope>
    <source>
        <strain evidence="3 4">F01003</strain>
    </source>
</reference>
<dbReference type="Proteomes" id="UP000286701">
    <property type="component" value="Unassembled WGS sequence"/>
</dbReference>
<dbReference type="InterPro" id="IPR006311">
    <property type="entry name" value="TAT_signal"/>
</dbReference>
<comment type="caution">
    <text evidence="3">The sequence shown here is derived from an EMBL/GenBank/DDBJ whole genome shotgun (WGS) entry which is preliminary data.</text>
</comment>
<dbReference type="OrthoDB" id="9798407at2"/>
<evidence type="ECO:0000313" key="4">
    <source>
        <dbReference type="Proteomes" id="UP000286701"/>
    </source>
</evidence>
<dbReference type="PROSITE" id="PS51318">
    <property type="entry name" value="TAT"/>
    <property type="match status" value="1"/>
</dbReference>
<dbReference type="EMBL" id="SBIW01000003">
    <property type="protein sequence ID" value="RWY53652.1"/>
    <property type="molecule type" value="Genomic_DNA"/>
</dbReference>
<sequence length="306" mass="34587">MNASRRSFLKNSAMAVTAAALLPDNVFAAEPKKIQRVGLQLYSVRDAMKTDPAGVLKKLADMGYVHVEHANYVNRKFYGYTAKEFRKILDDLGLMMPSGHTVMTTQHWDAAKNDFTDAWKWTVEDAAVLGQKYVISPWMDTAVRTDKSALDRTMEQFNKSGELCQKSGMKFGYHNHDFEFTTMVGNMRLFDYIMQHTDQALVAQQLDIGNMYGRENDAISIIKKYPGRFESMHVKDEIKSAEYPNEGTGYESCVLGLGVLPVKDVLKEAKKTGGTSLLIIEQESYQGMDPLNSVKIDLQTMKKWGY</sequence>
<evidence type="ECO:0000313" key="3">
    <source>
        <dbReference type="EMBL" id="RWY53652.1"/>
    </source>
</evidence>
<evidence type="ECO:0000256" key="1">
    <source>
        <dbReference type="SAM" id="SignalP"/>
    </source>
</evidence>
<dbReference type="InterPro" id="IPR019546">
    <property type="entry name" value="TAT_signal_bac_arc"/>
</dbReference>
<keyword evidence="1" id="KW-0732">Signal</keyword>
<dbReference type="Gene3D" id="3.20.20.150">
    <property type="entry name" value="Divalent-metal-dependent TIM barrel enzymes"/>
    <property type="match status" value="1"/>
</dbReference>
<feature type="signal peptide" evidence="1">
    <location>
        <begin position="1"/>
        <end position="28"/>
    </location>
</feature>
<dbReference type="NCBIfam" id="TIGR01409">
    <property type="entry name" value="TAT_signal_seq"/>
    <property type="match status" value="1"/>
</dbReference>
<dbReference type="SUPFAM" id="SSF51658">
    <property type="entry name" value="Xylose isomerase-like"/>
    <property type="match status" value="1"/>
</dbReference>